<comment type="caution">
    <text evidence="2">The sequence shown here is derived from an EMBL/GenBank/DDBJ whole genome shotgun (WGS) entry which is preliminary data.</text>
</comment>
<evidence type="ECO:0000256" key="1">
    <source>
        <dbReference type="SAM" id="Phobius"/>
    </source>
</evidence>
<sequence>MKIAVAVVNETGSGSRDQEMDSYHLGLIILIVFLSLVLFLMISALLASISQQDPFKCLCKDSKENFNYIDIGLYKTRHSMYRKEIYSRAMKRDRSANADSLIKPCVKFKLHSEQNPIQVAIETDL</sequence>
<name>A0ABD2PWC5_9PLAT</name>
<keyword evidence="1" id="KW-0812">Transmembrane</keyword>
<dbReference type="AlphaFoldDB" id="A0ABD2PWC5"/>
<keyword evidence="3" id="KW-1185">Reference proteome</keyword>
<proteinExistence type="predicted"/>
<keyword evidence="1" id="KW-0472">Membrane</keyword>
<dbReference type="Proteomes" id="UP001626550">
    <property type="component" value="Unassembled WGS sequence"/>
</dbReference>
<gene>
    <name evidence="2" type="ORF">Ciccas_009697</name>
</gene>
<protein>
    <submittedName>
        <fullName evidence="2">Uncharacterized protein</fullName>
    </submittedName>
</protein>
<dbReference type="EMBL" id="JBJKFK010002053">
    <property type="protein sequence ID" value="KAL3311720.1"/>
    <property type="molecule type" value="Genomic_DNA"/>
</dbReference>
<accession>A0ABD2PWC5</accession>
<organism evidence="2 3">
    <name type="scientific">Cichlidogyrus casuarinus</name>
    <dbReference type="NCBI Taxonomy" id="1844966"/>
    <lineage>
        <taxon>Eukaryota</taxon>
        <taxon>Metazoa</taxon>
        <taxon>Spiralia</taxon>
        <taxon>Lophotrochozoa</taxon>
        <taxon>Platyhelminthes</taxon>
        <taxon>Monogenea</taxon>
        <taxon>Monopisthocotylea</taxon>
        <taxon>Dactylogyridea</taxon>
        <taxon>Ancyrocephalidae</taxon>
        <taxon>Cichlidogyrus</taxon>
    </lineage>
</organism>
<keyword evidence="1" id="KW-1133">Transmembrane helix</keyword>
<feature type="transmembrane region" description="Helical" evidence="1">
    <location>
        <begin position="23"/>
        <end position="46"/>
    </location>
</feature>
<evidence type="ECO:0000313" key="3">
    <source>
        <dbReference type="Proteomes" id="UP001626550"/>
    </source>
</evidence>
<evidence type="ECO:0000313" key="2">
    <source>
        <dbReference type="EMBL" id="KAL3311720.1"/>
    </source>
</evidence>
<reference evidence="2 3" key="1">
    <citation type="submission" date="2024-11" db="EMBL/GenBank/DDBJ databases">
        <title>Adaptive evolution of stress response genes in parasites aligns with host niche diversity.</title>
        <authorList>
            <person name="Hahn C."/>
            <person name="Resl P."/>
        </authorList>
    </citation>
    <scope>NUCLEOTIDE SEQUENCE [LARGE SCALE GENOMIC DNA]</scope>
    <source>
        <strain evidence="2">EGGRZ-B1_66</strain>
        <tissue evidence="2">Body</tissue>
    </source>
</reference>